<proteinExistence type="predicted"/>
<evidence type="ECO:0000313" key="1">
    <source>
        <dbReference type="EMBL" id="KAH7907604.1"/>
    </source>
</evidence>
<gene>
    <name evidence="1" type="ORF">BJ138DRAFT_482467</name>
</gene>
<evidence type="ECO:0000313" key="2">
    <source>
        <dbReference type="Proteomes" id="UP000790377"/>
    </source>
</evidence>
<organism evidence="1 2">
    <name type="scientific">Hygrophoropsis aurantiaca</name>
    <dbReference type="NCBI Taxonomy" id="72124"/>
    <lineage>
        <taxon>Eukaryota</taxon>
        <taxon>Fungi</taxon>
        <taxon>Dikarya</taxon>
        <taxon>Basidiomycota</taxon>
        <taxon>Agaricomycotina</taxon>
        <taxon>Agaricomycetes</taxon>
        <taxon>Agaricomycetidae</taxon>
        <taxon>Boletales</taxon>
        <taxon>Coniophorineae</taxon>
        <taxon>Hygrophoropsidaceae</taxon>
        <taxon>Hygrophoropsis</taxon>
    </lineage>
</organism>
<keyword evidence="2" id="KW-1185">Reference proteome</keyword>
<accession>A0ACB8A341</accession>
<sequence>MRLVMAAIITAMALWTVSHLIRSPLISSNSANLQRKLDIARVSREIYQTQALLSRLKLRHTLLLALRDAECASAEATNTKAEIGSIRQTMMEAGITVCQTRTDDQGILDTLVRADAGLIGNGLIRRKLNHS</sequence>
<reference evidence="1" key="1">
    <citation type="journal article" date="2021" name="New Phytol.">
        <title>Evolutionary innovations through gain and loss of genes in the ectomycorrhizal Boletales.</title>
        <authorList>
            <person name="Wu G."/>
            <person name="Miyauchi S."/>
            <person name="Morin E."/>
            <person name="Kuo A."/>
            <person name="Drula E."/>
            <person name="Varga T."/>
            <person name="Kohler A."/>
            <person name="Feng B."/>
            <person name="Cao Y."/>
            <person name="Lipzen A."/>
            <person name="Daum C."/>
            <person name="Hundley H."/>
            <person name="Pangilinan J."/>
            <person name="Johnson J."/>
            <person name="Barry K."/>
            <person name="LaButti K."/>
            <person name="Ng V."/>
            <person name="Ahrendt S."/>
            <person name="Min B."/>
            <person name="Choi I.G."/>
            <person name="Park H."/>
            <person name="Plett J.M."/>
            <person name="Magnuson J."/>
            <person name="Spatafora J.W."/>
            <person name="Nagy L.G."/>
            <person name="Henrissat B."/>
            <person name="Grigoriev I.V."/>
            <person name="Yang Z.L."/>
            <person name="Xu J."/>
            <person name="Martin F.M."/>
        </authorList>
    </citation>
    <scope>NUCLEOTIDE SEQUENCE</scope>
    <source>
        <strain evidence="1">ATCC 28755</strain>
    </source>
</reference>
<dbReference type="EMBL" id="MU267889">
    <property type="protein sequence ID" value="KAH7907604.1"/>
    <property type="molecule type" value="Genomic_DNA"/>
</dbReference>
<protein>
    <submittedName>
        <fullName evidence="1">Uncharacterized protein</fullName>
    </submittedName>
</protein>
<comment type="caution">
    <text evidence="1">The sequence shown here is derived from an EMBL/GenBank/DDBJ whole genome shotgun (WGS) entry which is preliminary data.</text>
</comment>
<dbReference type="Proteomes" id="UP000790377">
    <property type="component" value="Unassembled WGS sequence"/>
</dbReference>
<name>A0ACB8A341_9AGAM</name>